<feature type="region of interest" description="Disordered" evidence="2">
    <location>
        <begin position="890"/>
        <end position="911"/>
    </location>
</feature>
<proteinExistence type="predicted"/>
<evidence type="ECO:0000256" key="2">
    <source>
        <dbReference type="SAM" id="MobiDB-lite"/>
    </source>
</evidence>
<feature type="region of interest" description="Disordered" evidence="2">
    <location>
        <begin position="837"/>
        <end position="861"/>
    </location>
</feature>
<feature type="region of interest" description="Disordered" evidence="2">
    <location>
        <begin position="405"/>
        <end position="440"/>
    </location>
</feature>
<dbReference type="EMBL" id="LKEA01000020">
    <property type="protein sequence ID" value="ROW00753.1"/>
    <property type="molecule type" value="Genomic_DNA"/>
</dbReference>
<comment type="caution">
    <text evidence="3">The sequence shown here is derived from an EMBL/GenBank/DDBJ whole genome shotgun (WGS) entry which is preliminary data.</text>
</comment>
<feature type="compositionally biased region" description="Polar residues" evidence="2">
    <location>
        <begin position="610"/>
        <end position="620"/>
    </location>
</feature>
<accession>A0A423WBM5</accession>
<evidence type="ECO:0000256" key="1">
    <source>
        <dbReference type="SAM" id="Coils"/>
    </source>
</evidence>
<dbReference type="AlphaFoldDB" id="A0A423WBM5"/>
<dbReference type="Pfam" id="PF09495">
    <property type="entry name" value="DUF2462"/>
    <property type="match status" value="1"/>
</dbReference>
<name>A0A423WBM5_9PEZI</name>
<organism evidence="3 4">
    <name type="scientific">Cytospora schulzeri</name>
    <dbReference type="NCBI Taxonomy" id="448051"/>
    <lineage>
        <taxon>Eukaryota</taxon>
        <taxon>Fungi</taxon>
        <taxon>Dikarya</taxon>
        <taxon>Ascomycota</taxon>
        <taxon>Pezizomycotina</taxon>
        <taxon>Sordariomycetes</taxon>
        <taxon>Sordariomycetidae</taxon>
        <taxon>Diaporthales</taxon>
        <taxon>Cytosporaceae</taxon>
        <taxon>Cytospora</taxon>
    </lineage>
</organism>
<feature type="region of interest" description="Disordered" evidence="2">
    <location>
        <begin position="636"/>
        <end position="659"/>
    </location>
</feature>
<sequence length="911" mass="100873">MAPETHPFYAIWASESIREQLFVHLSKADICSVRLANSACCNIVTRRLFQRVHLSFTPNSFTKQSRVQALSRIGHHIEHLTFYLPHSEVTFLPPLIHPQSGSELSYLYTPHTSMTSTLTRPKYGTSELGDILTQQYPPLFHAATNVPSFINAMKNIPNLRHLTIKTPGQDARERYRRDIVDYALISLRIAIERISGLTKLSKLSLSGVHPAAFLYLRYEGGPGFGCTPGAARRWRQIRKLYVSVEAWDFYGPSGPGLDQLKMIDDYLRHFSDTVEKLSFAWIGNKGPCPLALAEDPLFDLARDSRKLFNEVTSPMSALPPAPGMRRPMRFSKLKYLQVKNASMNEMQLRRLVESHKETVKEFDFENVVLINGGNWDEALAPLMAPSESFKGGKPRAERWSRHSIGIANEPPKTPPSPHGSFKPMPPRTSPNGSLKTVRTRSSIITQEDEVDVRHSSAAVEAVGRDLMDEIEGLEAFAGLSQTSSQSVHSPWEERDEILFSLDSELGEELEHTITAATSLASMTTDGGFSTKLTKKRARRRVRKPWHPKREDGEHSEEEQNQPSQSRSQEELKEKNNTLAGFLHHKRSNSSSHSNNNKRERNLLIRRARQSSDPTPYTSCQILDPNSYELQLPEVIGSDDETLRPGDDNNSGSGTSKLEISAPLPAEPLPVLLQPAVYNPQASTTSIPIMVPGSSGGSIASGVSGTTAVSSTGSSSHHHNNGNGHNLNEGLSGVQRNLEQEELQRRFAEDAEARATALQKARDAVLRKLGRMNAANALNKVDEGPRLDEHPALQRISRIANGLTTCACLTPTSKLAAILNPTHTKQYIMAQGTIKMKAKPSSAKAKPVKGDKVKKPKTTKADKLQKKYVRGMVSKTEKLLGERAGHLELIGKGKKGKKDKEATIKGGSRKFG</sequence>
<feature type="region of interest" description="Disordered" evidence="2">
    <location>
        <begin position="606"/>
        <end position="625"/>
    </location>
</feature>
<keyword evidence="1" id="KW-0175">Coiled coil</keyword>
<feature type="coiled-coil region" evidence="1">
    <location>
        <begin position="730"/>
        <end position="767"/>
    </location>
</feature>
<feature type="compositionally biased region" description="Basic and acidic residues" evidence="2">
    <location>
        <begin position="847"/>
        <end position="861"/>
    </location>
</feature>
<evidence type="ECO:0000313" key="3">
    <source>
        <dbReference type="EMBL" id="ROW00753.1"/>
    </source>
</evidence>
<feature type="compositionally biased region" description="Polar residues" evidence="2">
    <location>
        <begin position="647"/>
        <end position="657"/>
    </location>
</feature>
<evidence type="ECO:0000313" key="4">
    <source>
        <dbReference type="Proteomes" id="UP000283895"/>
    </source>
</evidence>
<protein>
    <submittedName>
        <fullName evidence="3">Uncharacterized protein</fullName>
    </submittedName>
</protein>
<feature type="compositionally biased region" description="Pro residues" evidence="2">
    <location>
        <begin position="411"/>
        <end position="428"/>
    </location>
</feature>
<feature type="compositionally biased region" description="Basic residues" evidence="2">
    <location>
        <begin position="532"/>
        <end position="546"/>
    </location>
</feature>
<keyword evidence="4" id="KW-1185">Reference proteome</keyword>
<feature type="compositionally biased region" description="Polar residues" evidence="2">
    <location>
        <begin position="429"/>
        <end position="440"/>
    </location>
</feature>
<dbReference type="STRING" id="356882.A0A423WBM5"/>
<dbReference type="InterPro" id="IPR019034">
    <property type="entry name" value="UPF0390"/>
</dbReference>
<dbReference type="OrthoDB" id="5327538at2759"/>
<reference evidence="3 4" key="1">
    <citation type="submission" date="2015-09" db="EMBL/GenBank/DDBJ databases">
        <title>Host preference determinants of Valsa canker pathogens revealed by comparative genomics.</title>
        <authorList>
            <person name="Yin Z."/>
            <person name="Huang L."/>
        </authorList>
    </citation>
    <scope>NUCLEOTIDE SEQUENCE [LARGE SCALE GENOMIC DNA]</scope>
    <source>
        <strain evidence="3 4">03-1</strain>
    </source>
</reference>
<feature type="region of interest" description="Disordered" evidence="2">
    <location>
        <begin position="523"/>
        <end position="572"/>
    </location>
</feature>
<gene>
    <name evidence="3" type="ORF">VMCG_06443</name>
</gene>
<dbReference type="Proteomes" id="UP000283895">
    <property type="component" value="Unassembled WGS sequence"/>
</dbReference>
<feature type="region of interest" description="Disordered" evidence="2">
    <location>
        <begin position="698"/>
        <end position="730"/>
    </location>
</feature>